<dbReference type="AlphaFoldDB" id="A0A369QMB2"/>
<dbReference type="RefSeq" id="WP_115373185.1">
    <property type="nucleotide sequence ID" value="NZ_QASA01000001.1"/>
</dbReference>
<sequence>MKNKELFDHTVKILVNAYLDNSLVQGNCHACAVGNIIAANMHLKYDKNLKWIGKQVAWPQVFVTVSFEIAQVRRPWNYSGPAKEQINATGYTWQELARIEYAFERARFAKTQEERMFNGLMAVIEVLSQIHEMDETTKIATQGLFTKD</sequence>
<protein>
    <submittedName>
        <fullName evidence="1">Uncharacterized protein</fullName>
    </submittedName>
</protein>
<comment type="caution">
    <text evidence="1">The sequence shown here is derived from an EMBL/GenBank/DDBJ whole genome shotgun (WGS) entry which is preliminary data.</text>
</comment>
<proteinExistence type="predicted"/>
<evidence type="ECO:0000313" key="2">
    <source>
        <dbReference type="Proteomes" id="UP000253919"/>
    </source>
</evidence>
<name>A0A369QMB2_9BACT</name>
<organism evidence="1 2">
    <name type="scientific">Adhaeribacter pallidiroseus</name>
    <dbReference type="NCBI Taxonomy" id="2072847"/>
    <lineage>
        <taxon>Bacteria</taxon>
        <taxon>Pseudomonadati</taxon>
        <taxon>Bacteroidota</taxon>
        <taxon>Cytophagia</taxon>
        <taxon>Cytophagales</taxon>
        <taxon>Hymenobacteraceae</taxon>
        <taxon>Adhaeribacter</taxon>
    </lineage>
</organism>
<dbReference type="EMBL" id="QASA01000001">
    <property type="protein sequence ID" value="RDC63969.1"/>
    <property type="molecule type" value="Genomic_DNA"/>
</dbReference>
<keyword evidence="2" id="KW-1185">Reference proteome</keyword>
<evidence type="ECO:0000313" key="1">
    <source>
        <dbReference type="EMBL" id="RDC63969.1"/>
    </source>
</evidence>
<dbReference type="Proteomes" id="UP000253919">
    <property type="component" value="Unassembled WGS sequence"/>
</dbReference>
<accession>A0A369QMB2</accession>
<reference evidence="1 2" key="1">
    <citation type="submission" date="2018-04" db="EMBL/GenBank/DDBJ databases">
        <title>Adhaeribacter sp. HMF7616 genome sequencing and assembly.</title>
        <authorList>
            <person name="Kang H."/>
            <person name="Kang J."/>
            <person name="Cha I."/>
            <person name="Kim H."/>
            <person name="Joh K."/>
        </authorList>
    </citation>
    <scope>NUCLEOTIDE SEQUENCE [LARGE SCALE GENOMIC DNA]</scope>
    <source>
        <strain evidence="1 2">HMF7616</strain>
    </source>
</reference>
<gene>
    <name evidence="1" type="ORF">AHMF7616_02579</name>
</gene>
<dbReference type="OrthoDB" id="1144234at2"/>